<keyword evidence="6 7" id="KW-0472">Membrane</keyword>
<dbReference type="EMBL" id="CP020814">
    <property type="protein sequence ID" value="ARK29665.1"/>
    <property type="molecule type" value="Genomic_DNA"/>
</dbReference>
<dbReference type="PANTHER" id="PTHR34582">
    <property type="entry name" value="UPF0702 TRANSMEMBRANE PROTEIN YCAP"/>
    <property type="match status" value="1"/>
</dbReference>
<dbReference type="GO" id="GO:0005886">
    <property type="term" value="C:plasma membrane"/>
    <property type="evidence" value="ECO:0007669"/>
    <property type="project" value="UniProtKB-SubCell"/>
</dbReference>
<protein>
    <recommendedName>
        <fullName evidence="8">YetF C-terminal domain-containing protein</fullName>
    </recommendedName>
</protein>
<dbReference type="Proteomes" id="UP000193006">
    <property type="component" value="Chromosome"/>
</dbReference>
<accession>A0A1X9M897</accession>
<proteinExistence type="inferred from homology"/>
<evidence type="ECO:0000256" key="1">
    <source>
        <dbReference type="ARBA" id="ARBA00004651"/>
    </source>
</evidence>
<dbReference type="AlphaFoldDB" id="A0A1X9M897"/>
<feature type="domain" description="YetF C-terminal" evidence="8">
    <location>
        <begin position="83"/>
        <end position="130"/>
    </location>
</feature>
<evidence type="ECO:0000313" key="9">
    <source>
        <dbReference type="EMBL" id="ARK29665.1"/>
    </source>
</evidence>
<evidence type="ECO:0000259" key="8">
    <source>
        <dbReference type="Pfam" id="PF04239"/>
    </source>
</evidence>
<keyword evidence="5 7" id="KW-1133">Transmembrane helix</keyword>
<comment type="subcellular location">
    <subcellularLocation>
        <location evidence="1">Cell membrane</location>
        <topology evidence="1">Multi-pass membrane protein</topology>
    </subcellularLocation>
</comment>
<organism evidence="9 10">
    <name type="scientific">Halalkalibacter krulwichiae</name>
    <dbReference type="NCBI Taxonomy" id="199441"/>
    <lineage>
        <taxon>Bacteria</taxon>
        <taxon>Bacillati</taxon>
        <taxon>Bacillota</taxon>
        <taxon>Bacilli</taxon>
        <taxon>Bacillales</taxon>
        <taxon>Bacillaceae</taxon>
        <taxon>Halalkalibacter</taxon>
    </lineage>
</organism>
<dbReference type="InterPro" id="IPR007353">
    <property type="entry name" value="DUF421"/>
</dbReference>
<gene>
    <name evidence="9" type="ORF">BkAM31D_07220</name>
</gene>
<evidence type="ECO:0000313" key="10">
    <source>
        <dbReference type="Proteomes" id="UP000193006"/>
    </source>
</evidence>
<dbReference type="InterPro" id="IPR023090">
    <property type="entry name" value="UPF0702_alpha/beta_dom_sf"/>
</dbReference>
<keyword evidence="10" id="KW-1185">Reference proteome</keyword>
<evidence type="ECO:0000256" key="2">
    <source>
        <dbReference type="ARBA" id="ARBA00006448"/>
    </source>
</evidence>
<keyword evidence="3" id="KW-1003">Cell membrane</keyword>
<dbReference type="Gene3D" id="3.30.240.20">
    <property type="entry name" value="bsu07140 like domains"/>
    <property type="match status" value="1"/>
</dbReference>
<feature type="transmembrane region" description="Helical" evidence="7">
    <location>
        <begin position="6"/>
        <end position="25"/>
    </location>
</feature>
<evidence type="ECO:0000256" key="4">
    <source>
        <dbReference type="ARBA" id="ARBA00022692"/>
    </source>
</evidence>
<evidence type="ECO:0000256" key="7">
    <source>
        <dbReference type="SAM" id="Phobius"/>
    </source>
</evidence>
<evidence type="ECO:0000256" key="6">
    <source>
        <dbReference type="ARBA" id="ARBA00023136"/>
    </source>
</evidence>
<evidence type="ECO:0000256" key="5">
    <source>
        <dbReference type="ARBA" id="ARBA00022989"/>
    </source>
</evidence>
<name>A0A1X9M897_9BACI</name>
<sequence length="176" mass="19818">MTLEYVISFIKALGMFIVGLTAFRLMGSQAVGRLTDFDLVVAIAIGALIAKPLSDPDLNLWISVVAILALVIAQIVFSWLSLKSIAFERIVAGKPIKVIENGSIIMKGLHKARLSKNELNEELRVKGFKSPQKSNRYFWNPMVRSVCSRNQTRSCQAKIMFNTFAILYKIQKNRRK</sequence>
<evidence type="ECO:0000256" key="3">
    <source>
        <dbReference type="ARBA" id="ARBA00022475"/>
    </source>
</evidence>
<dbReference type="Pfam" id="PF04239">
    <property type="entry name" value="DUF421"/>
    <property type="match status" value="1"/>
</dbReference>
<reference evidence="9 10" key="1">
    <citation type="submission" date="2017-04" db="EMBL/GenBank/DDBJ databases">
        <title>Bacillus krulwichiae AM31D Genome sequencing and assembly.</title>
        <authorList>
            <person name="Krulwich T.A."/>
            <person name="Anastor L."/>
            <person name="Ehrlich R."/>
            <person name="Ehrlich G.D."/>
            <person name="Janto B."/>
        </authorList>
    </citation>
    <scope>NUCLEOTIDE SEQUENCE [LARGE SCALE GENOMIC DNA]</scope>
    <source>
        <strain evidence="9 10">AM31D</strain>
    </source>
</reference>
<feature type="transmembrane region" description="Helical" evidence="7">
    <location>
        <begin position="60"/>
        <end position="80"/>
    </location>
</feature>
<dbReference type="KEGG" id="bkw:BkAM31D_07220"/>
<comment type="similarity">
    <text evidence="2">Belongs to the UPF0702 family.</text>
</comment>
<dbReference type="STRING" id="199441.BkAM31D_07220"/>
<dbReference type="PANTHER" id="PTHR34582:SF6">
    <property type="entry name" value="UPF0702 TRANSMEMBRANE PROTEIN YCAP"/>
    <property type="match status" value="1"/>
</dbReference>
<keyword evidence="4 7" id="KW-0812">Transmembrane</keyword>